<keyword evidence="5" id="KW-0975">Bacterial flagellum</keyword>
<sequence length="149" mass="16307">DTIFNESMGGGINELLNEFWGAWEDLSASPGGEVERLALVSVSQSLASVFRQYSDNLSDVRKEADGRIVDGVSQVNEYTSAISNLNDKIVQIERGGDSANTLRDERSGLLKKLNKVVDVQYFEDSDGALNIFLSNGKPLVEGGFSWELD</sequence>
<dbReference type="InterPro" id="IPR053927">
    <property type="entry name" value="FlgK_helical"/>
</dbReference>
<evidence type="ECO:0000256" key="2">
    <source>
        <dbReference type="ARBA" id="ARBA00004613"/>
    </source>
</evidence>
<dbReference type="InterPro" id="IPR002371">
    <property type="entry name" value="FlgK"/>
</dbReference>
<feature type="non-terminal residue" evidence="7">
    <location>
        <position position="149"/>
    </location>
</feature>
<dbReference type="GO" id="GO:0044780">
    <property type="term" value="P:bacterial-type flagellum assembly"/>
    <property type="evidence" value="ECO:0007669"/>
    <property type="project" value="InterPro"/>
</dbReference>
<accession>X1UNI6</accession>
<dbReference type="AlphaFoldDB" id="X1UNI6"/>
<comment type="subcellular location">
    <subcellularLocation>
        <location evidence="1">Bacterial flagellum</location>
    </subcellularLocation>
    <subcellularLocation>
        <location evidence="2">Secreted</location>
    </subcellularLocation>
</comment>
<feature type="non-terminal residue" evidence="7">
    <location>
        <position position="1"/>
    </location>
</feature>
<gene>
    <name evidence="7" type="ORF">S12H4_59868</name>
</gene>
<feature type="domain" description="Flagellar hook-associated protein FlgK helical" evidence="6">
    <location>
        <begin position="1"/>
        <end position="144"/>
    </location>
</feature>
<dbReference type="Pfam" id="PF22638">
    <property type="entry name" value="FlgK_D1"/>
    <property type="match status" value="1"/>
</dbReference>
<organism evidence="7">
    <name type="scientific">marine sediment metagenome</name>
    <dbReference type="NCBI Taxonomy" id="412755"/>
    <lineage>
        <taxon>unclassified sequences</taxon>
        <taxon>metagenomes</taxon>
        <taxon>ecological metagenomes</taxon>
    </lineage>
</organism>
<reference evidence="7" key="1">
    <citation type="journal article" date="2014" name="Front. Microbiol.">
        <title>High frequency of phylogenetically diverse reductive dehalogenase-homologous genes in deep subseafloor sedimentary metagenomes.</title>
        <authorList>
            <person name="Kawai M."/>
            <person name="Futagami T."/>
            <person name="Toyoda A."/>
            <person name="Takaki Y."/>
            <person name="Nishi S."/>
            <person name="Hori S."/>
            <person name="Arai W."/>
            <person name="Tsubouchi T."/>
            <person name="Morono Y."/>
            <person name="Uchiyama I."/>
            <person name="Ito T."/>
            <person name="Fujiyama A."/>
            <person name="Inagaki F."/>
            <person name="Takami H."/>
        </authorList>
    </citation>
    <scope>NUCLEOTIDE SEQUENCE</scope>
    <source>
        <strain evidence="7">Expedition CK06-06</strain>
    </source>
</reference>
<keyword evidence="4" id="KW-0964">Secreted</keyword>
<evidence type="ECO:0000256" key="5">
    <source>
        <dbReference type="ARBA" id="ARBA00023143"/>
    </source>
</evidence>
<dbReference type="PANTHER" id="PTHR30033:SF1">
    <property type="entry name" value="FLAGELLAR HOOK-ASSOCIATED PROTEIN 1"/>
    <property type="match status" value="1"/>
</dbReference>
<dbReference type="PANTHER" id="PTHR30033">
    <property type="entry name" value="FLAGELLAR HOOK-ASSOCIATED PROTEIN 1"/>
    <property type="match status" value="1"/>
</dbReference>
<dbReference type="GO" id="GO:0005198">
    <property type="term" value="F:structural molecule activity"/>
    <property type="evidence" value="ECO:0007669"/>
    <property type="project" value="InterPro"/>
</dbReference>
<comment type="caution">
    <text evidence="7">The sequence shown here is derived from an EMBL/GenBank/DDBJ whole genome shotgun (WGS) entry which is preliminary data.</text>
</comment>
<evidence type="ECO:0000259" key="6">
    <source>
        <dbReference type="Pfam" id="PF22638"/>
    </source>
</evidence>
<proteinExistence type="inferred from homology"/>
<dbReference type="EMBL" id="BARW01039256">
    <property type="protein sequence ID" value="GAJ19064.1"/>
    <property type="molecule type" value="Genomic_DNA"/>
</dbReference>
<protein>
    <recommendedName>
        <fullName evidence="6">Flagellar hook-associated protein FlgK helical domain-containing protein</fullName>
    </recommendedName>
</protein>
<evidence type="ECO:0000313" key="7">
    <source>
        <dbReference type="EMBL" id="GAJ19064.1"/>
    </source>
</evidence>
<dbReference type="GO" id="GO:0009424">
    <property type="term" value="C:bacterial-type flagellum hook"/>
    <property type="evidence" value="ECO:0007669"/>
    <property type="project" value="InterPro"/>
</dbReference>
<evidence type="ECO:0000256" key="4">
    <source>
        <dbReference type="ARBA" id="ARBA00022525"/>
    </source>
</evidence>
<evidence type="ECO:0000256" key="1">
    <source>
        <dbReference type="ARBA" id="ARBA00004365"/>
    </source>
</evidence>
<evidence type="ECO:0000256" key="3">
    <source>
        <dbReference type="ARBA" id="ARBA00009677"/>
    </source>
</evidence>
<name>X1UNI6_9ZZZZ</name>
<comment type="similarity">
    <text evidence="3">Belongs to the flagella basal body rod proteins family.</text>
</comment>
<dbReference type="GO" id="GO:0005576">
    <property type="term" value="C:extracellular region"/>
    <property type="evidence" value="ECO:0007669"/>
    <property type="project" value="UniProtKB-SubCell"/>
</dbReference>